<dbReference type="EMBL" id="FLUO01000001">
    <property type="protein sequence ID" value="SBW06462.1"/>
    <property type="molecule type" value="Genomic_DNA"/>
</dbReference>
<keyword evidence="1" id="KW-1133">Transmembrane helix</keyword>
<feature type="transmembrane region" description="Helical" evidence="1">
    <location>
        <begin position="92"/>
        <end position="109"/>
    </location>
</feature>
<feature type="transmembrane region" description="Helical" evidence="1">
    <location>
        <begin position="30"/>
        <end position="51"/>
    </location>
</feature>
<protein>
    <submittedName>
        <fullName evidence="2">Malonate transporter subunit MadL</fullName>
    </submittedName>
</protein>
<dbReference type="AlphaFoldDB" id="A0A212K499"/>
<dbReference type="InterPro" id="IPR004690">
    <property type="entry name" value="Maln_transptMadL"/>
</dbReference>
<organism evidence="2">
    <name type="scientific">uncultured Alphaproteobacteria bacterium</name>
    <dbReference type="NCBI Taxonomy" id="91750"/>
    <lineage>
        <taxon>Bacteria</taxon>
        <taxon>Pseudomonadati</taxon>
        <taxon>Pseudomonadota</taxon>
        <taxon>Alphaproteobacteria</taxon>
        <taxon>environmental samples</taxon>
    </lineage>
</organism>
<keyword evidence="1" id="KW-0812">Transmembrane</keyword>
<name>A0A212K499_9PROT</name>
<proteinExistence type="predicted"/>
<accession>A0A212K499</accession>
<evidence type="ECO:0000313" key="2">
    <source>
        <dbReference type="EMBL" id="SBW06462.1"/>
    </source>
</evidence>
<feature type="transmembrane region" description="Helical" evidence="1">
    <location>
        <begin position="63"/>
        <end position="80"/>
    </location>
</feature>
<keyword evidence="1" id="KW-0472">Membrane</keyword>
<reference evidence="2" key="1">
    <citation type="submission" date="2016-04" db="EMBL/GenBank/DDBJ databases">
        <authorList>
            <person name="Evans L.H."/>
            <person name="Alamgir A."/>
            <person name="Owens N."/>
            <person name="Weber N.D."/>
            <person name="Virtaneva K."/>
            <person name="Barbian K."/>
            <person name="Babar A."/>
            <person name="Rosenke K."/>
        </authorList>
    </citation>
    <scope>NUCLEOTIDE SEQUENCE</scope>
    <source>
        <strain evidence="2">86</strain>
    </source>
</reference>
<dbReference type="NCBIfam" id="TIGR00807">
    <property type="entry name" value="malonate_madL"/>
    <property type="match status" value="1"/>
</dbReference>
<dbReference type="Pfam" id="PF03817">
    <property type="entry name" value="MadL"/>
    <property type="match status" value="1"/>
</dbReference>
<evidence type="ECO:0000256" key="1">
    <source>
        <dbReference type="SAM" id="Phobius"/>
    </source>
</evidence>
<dbReference type="GO" id="GO:0016020">
    <property type="term" value="C:membrane"/>
    <property type="evidence" value="ECO:0007669"/>
    <property type="project" value="InterPro"/>
</dbReference>
<gene>
    <name evidence="2" type="ORF">KL86APRO_12109</name>
</gene>
<sequence length="129" mass="13561">MVIYGLFIMGLCAIVGNVLGELLGKMLGISANVGGVGFAMLFLVLVTRKLIDKGQLSKLAESGIQFWNAMYIPVVIAMAAQQNVVAALKGGWVAVIGGLAAVFLCFFLIRPLSKLTISDEADETAKAAN</sequence>